<feature type="compositionally biased region" description="Low complexity" evidence="1">
    <location>
        <begin position="92"/>
        <end position="111"/>
    </location>
</feature>
<dbReference type="EMBL" id="NMUH01002014">
    <property type="protein sequence ID" value="MQL97196.1"/>
    <property type="molecule type" value="Genomic_DNA"/>
</dbReference>
<feature type="compositionally biased region" description="Low complexity" evidence="1">
    <location>
        <begin position="122"/>
        <end position="136"/>
    </location>
</feature>
<dbReference type="PRINTS" id="PR01217">
    <property type="entry name" value="PRICHEXTENSN"/>
</dbReference>
<gene>
    <name evidence="2" type="ORF">Taro_029881</name>
</gene>
<reference evidence="2" key="1">
    <citation type="submission" date="2017-07" db="EMBL/GenBank/DDBJ databases">
        <title>Taro Niue Genome Assembly and Annotation.</title>
        <authorList>
            <person name="Atibalentja N."/>
            <person name="Keating K."/>
            <person name="Fields C.J."/>
        </authorList>
    </citation>
    <scope>NUCLEOTIDE SEQUENCE</scope>
    <source>
        <strain evidence="2">Niue_2</strain>
        <tissue evidence="2">Leaf</tissue>
    </source>
</reference>
<organism evidence="2 3">
    <name type="scientific">Colocasia esculenta</name>
    <name type="common">Wild taro</name>
    <name type="synonym">Arum esculentum</name>
    <dbReference type="NCBI Taxonomy" id="4460"/>
    <lineage>
        <taxon>Eukaryota</taxon>
        <taxon>Viridiplantae</taxon>
        <taxon>Streptophyta</taxon>
        <taxon>Embryophyta</taxon>
        <taxon>Tracheophyta</taxon>
        <taxon>Spermatophyta</taxon>
        <taxon>Magnoliopsida</taxon>
        <taxon>Liliopsida</taxon>
        <taxon>Araceae</taxon>
        <taxon>Aroideae</taxon>
        <taxon>Colocasieae</taxon>
        <taxon>Colocasia</taxon>
    </lineage>
</organism>
<dbReference type="Proteomes" id="UP000652761">
    <property type="component" value="Unassembled WGS sequence"/>
</dbReference>
<proteinExistence type="predicted"/>
<protein>
    <submittedName>
        <fullName evidence="2">Uncharacterized protein</fullName>
    </submittedName>
</protein>
<evidence type="ECO:0000313" key="2">
    <source>
        <dbReference type="EMBL" id="MQL97196.1"/>
    </source>
</evidence>
<evidence type="ECO:0000313" key="3">
    <source>
        <dbReference type="Proteomes" id="UP000652761"/>
    </source>
</evidence>
<accession>A0A843VQB5</accession>
<comment type="caution">
    <text evidence="2">The sequence shown here is derived from an EMBL/GenBank/DDBJ whole genome shotgun (WGS) entry which is preliminary data.</text>
</comment>
<keyword evidence="3" id="KW-1185">Reference proteome</keyword>
<dbReference type="AlphaFoldDB" id="A0A843VQB5"/>
<sequence length="374" mass="40381">MEDSRPQGPSREESGPSGPSVVEEVGAGPSEPQKQVESVVGPTGPQVIVEEAAVPPGPSDPPSLQTPAPSSPPTSFTAPPAPEPSKKPLHKPISSPTPFPAASSSSPIPSSSIPPPTSKALPASSSSVGPSSAGPSTLPPPTSSFASLHPPTPPSFITLIPEVASIIRHTVQDIKDEFEETILCTVLSISAHIHRNDSQPSSSPTFKKRKTSKELVFPSSQVLFPLLWFSLSLSVVHRRKNLYSKYLQRCTFAATFGLPYLNLSEHLNIILPISLIPKPDQEKILSSAESKTEDQWARANKAIFRKFEVARANTFPPSDHPLTLSEWFVCQHRATWGPFIQKEIKLVCRMMTLHSSTGMDWSDERSGVIAMECP</sequence>
<feature type="region of interest" description="Disordered" evidence="1">
    <location>
        <begin position="1"/>
        <end position="147"/>
    </location>
</feature>
<evidence type="ECO:0000256" key="1">
    <source>
        <dbReference type="SAM" id="MobiDB-lite"/>
    </source>
</evidence>
<name>A0A843VQB5_COLES</name>
<feature type="compositionally biased region" description="Low complexity" evidence="1">
    <location>
        <begin position="62"/>
        <end position="78"/>
    </location>
</feature>